<name>A0AAN9DSA5_CROPI</name>
<dbReference type="EMBL" id="JAYWIO010000065">
    <property type="protein sequence ID" value="KAK7234278.1"/>
    <property type="molecule type" value="Genomic_DNA"/>
</dbReference>
<comment type="caution">
    <text evidence="2">The sequence shown here is derived from an EMBL/GenBank/DDBJ whole genome shotgun (WGS) entry which is preliminary data.</text>
</comment>
<evidence type="ECO:0000313" key="1">
    <source>
        <dbReference type="EMBL" id="KAK7234278.1"/>
    </source>
</evidence>
<dbReference type="AlphaFoldDB" id="A0AAN9DSA5"/>
<organism evidence="2 3">
    <name type="scientific">Crotalaria pallida</name>
    <name type="common">Smooth rattlebox</name>
    <name type="synonym">Crotalaria striata</name>
    <dbReference type="NCBI Taxonomy" id="3830"/>
    <lineage>
        <taxon>Eukaryota</taxon>
        <taxon>Viridiplantae</taxon>
        <taxon>Streptophyta</taxon>
        <taxon>Embryophyta</taxon>
        <taxon>Tracheophyta</taxon>
        <taxon>Spermatophyta</taxon>
        <taxon>Magnoliopsida</taxon>
        <taxon>eudicotyledons</taxon>
        <taxon>Gunneridae</taxon>
        <taxon>Pentapetalae</taxon>
        <taxon>rosids</taxon>
        <taxon>fabids</taxon>
        <taxon>Fabales</taxon>
        <taxon>Fabaceae</taxon>
        <taxon>Papilionoideae</taxon>
        <taxon>50 kb inversion clade</taxon>
        <taxon>genistoids sensu lato</taxon>
        <taxon>core genistoids</taxon>
        <taxon>Crotalarieae</taxon>
        <taxon>Crotalaria</taxon>
    </lineage>
</organism>
<proteinExistence type="predicted"/>
<gene>
    <name evidence="2" type="ORF">RIF29_47002</name>
    <name evidence="1" type="ORF">RIF29_47044</name>
</gene>
<reference evidence="2 3" key="1">
    <citation type="submission" date="2024-01" db="EMBL/GenBank/DDBJ databases">
        <title>The genomes of 5 underutilized Papilionoideae crops provide insights into root nodulation and disease resistanc.</title>
        <authorList>
            <person name="Yuan L."/>
        </authorList>
    </citation>
    <scope>NUCLEOTIDE SEQUENCE [LARGE SCALE GENOMIC DNA]</scope>
    <source>
        <strain evidence="2">ZHUSHIDOU_FW_LH</strain>
        <tissue evidence="2">Leaf</tissue>
    </source>
</reference>
<sequence>MSFLSEGLAPEDDLMEEDLKVGELSSQTQIGYLPIPIAEVFPASGGIGEMQLIQQVAKMRMVGRKPGNPLIFLPGDSIAKLGDSFPNTGESLTIPRESNQ</sequence>
<protein>
    <submittedName>
        <fullName evidence="2">Uncharacterized protein</fullName>
    </submittedName>
</protein>
<evidence type="ECO:0000313" key="3">
    <source>
        <dbReference type="Proteomes" id="UP001372338"/>
    </source>
</evidence>
<dbReference type="Proteomes" id="UP001372338">
    <property type="component" value="Unassembled WGS sequence"/>
</dbReference>
<evidence type="ECO:0000313" key="2">
    <source>
        <dbReference type="EMBL" id="KAK7234353.1"/>
    </source>
</evidence>
<dbReference type="EMBL" id="JAYWIO010000063">
    <property type="protein sequence ID" value="KAK7234353.1"/>
    <property type="molecule type" value="Genomic_DNA"/>
</dbReference>
<keyword evidence="3" id="KW-1185">Reference proteome</keyword>
<accession>A0AAN9DSA5</accession>